<evidence type="ECO:0000313" key="4">
    <source>
        <dbReference type="EMBL" id="ELT47591.1"/>
    </source>
</evidence>
<dbReference type="SUPFAM" id="SSF53383">
    <property type="entry name" value="PLP-dependent transferases"/>
    <property type="match status" value="1"/>
</dbReference>
<dbReference type="Gene3D" id="3.90.1150.10">
    <property type="entry name" value="Aspartate Aminotransferase, domain 1"/>
    <property type="match status" value="1"/>
</dbReference>
<accession>M5JVI9</accession>
<evidence type="ECO:0000256" key="3">
    <source>
        <dbReference type="ARBA" id="ARBA00022679"/>
    </source>
</evidence>
<evidence type="ECO:0000313" key="5">
    <source>
        <dbReference type="Proteomes" id="UP000011971"/>
    </source>
</evidence>
<keyword evidence="3 4" id="KW-0808">Transferase</keyword>
<dbReference type="Pfam" id="PF00202">
    <property type="entry name" value="Aminotran_3"/>
    <property type="match status" value="1"/>
</dbReference>
<dbReference type="EMBL" id="AOGE01000051">
    <property type="protein sequence ID" value="ELT47591.1"/>
    <property type="molecule type" value="Genomic_DNA"/>
</dbReference>
<protein>
    <submittedName>
        <fullName evidence="4">Class III aminotransferase</fullName>
    </submittedName>
</protein>
<dbReference type="Proteomes" id="UP000011971">
    <property type="component" value="Unassembled WGS sequence"/>
</dbReference>
<dbReference type="GO" id="GO:0008483">
    <property type="term" value="F:transaminase activity"/>
    <property type="evidence" value="ECO:0007669"/>
    <property type="project" value="UniProtKB-KW"/>
</dbReference>
<comment type="cofactor">
    <cofactor evidence="1">
        <name>pyridoxal 5'-phosphate</name>
        <dbReference type="ChEBI" id="CHEBI:597326"/>
    </cofactor>
</comment>
<dbReference type="InterPro" id="IPR015422">
    <property type="entry name" value="PyrdxlP-dep_Trfase_small"/>
</dbReference>
<keyword evidence="2 4" id="KW-0032">Aminotransferase</keyword>
<dbReference type="PATRIC" id="fig|1234597.4.peg.3898"/>
<dbReference type="GO" id="GO:0042802">
    <property type="term" value="F:identical protein binding"/>
    <property type="evidence" value="ECO:0007669"/>
    <property type="project" value="TreeGrafter"/>
</dbReference>
<dbReference type="InterPro" id="IPR050103">
    <property type="entry name" value="Class-III_PLP-dep_AT"/>
</dbReference>
<sequence>MNVLYDEHLIDNAADVGDYLLERLRELQSRYPALLKDVRGQGMMVGLEFHDFSQTMPAVLRPVLGMLDEKLKGSLPGFIGSHLLRDHGVLVAFTEYNRNVIRLEPPLICGREHVDAFIQALDEVLSRGIIRIVRDFIKAQIK</sequence>
<dbReference type="InterPro" id="IPR015424">
    <property type="entry name" value="PyrdxlP-dep_Trfase"/>
</dbReference>
<comment type="caution">
    <text evidence="4">The sequence shown here is derived from an EMBL/GenBank/DDBJ whole genome shotgun (WGS) entry which is preliminary data.</text>
</comment>
<dbReference type="PANTHER" id="PTHR11986">
    <property type="entry name" value="AMINOTRANSFERASE CLASS III"/>
    <property type="match status" value="1"/>
</dbReference>
<dbReference type="InterPro" id="IPR005814">
    <property type="entry name" value="Aminotrans_3"/>
</dbReference>
<gene>
    <name evidence="4" type="ORF">D584_18856</name>
</gene>
<dbReference type="AlphaFoldDB" id="M5JVI9"/>
<proteinExistence type="predicted"/>
<organism evidence="4 5">
    <name type="scientific">Brucella intermedia M86</name>
    <dbReference type="NCBI Taxonomy" id="1234597"/>
    <lineage>
        <taxon>Bacteria</taxon>
        <taxon>Pseudomonadati</taxon>
        <taxon>Pseudomonadota</taxon>
        <taxon>Alphaproteobacteria</taxon>
        <taxon>Hyphomicrobiales</taxon>
        <taxon>Brucellaceae</taxon>
        <taxon>Brucella/Ochrobactrum group</taxon>
        <taxon>Brucella</taxon>
    </lineage>
</organism>
<dbReference type="GO" id="GO:0030170">
    <property type="term" value="F:pyridoxal phosphate binding"/>
    <property type="evidence" value="ECO:0007669"/>
    <property type="project" value="InterPro"/>
</dbReference>
<evidence type="ECO:0000256" key="2">
    <source>
        <dbReference type="ARBA" id="ARBA00022576"/>
    </source>
</evidence>
<dbReference type="PANTHER" id="PTHR11986:SF79">
    <property type="entry name" value="ACETYLORNITHINE AMINOTRANSFERASE, MITOCHONDRIAL"/>
    <property type="match status" value="1"/>
</dbReference>
<reference evidence="4 5" key="1">
    <citation type="journal article" date="2013" name="Gut Pathog.">
        <title>Draft genome of Ochrobactrum intermedium strain M86 isolated from non-ulcer dyspeptic individual from India.</title>
        <authorList>
            <person name="Kulkarni G."/>
            <person name="Dhotre D."/>
            <person name="Dharne M."/>
            <person name="Shetty S."/>
            <person name="Chowdhury S."/>
            <person name="Misra V."/>
            <person name="Misra S."/>
            <person name="Patole M."/>
            <person name="Shouche Y."/>
        </authorList>
    </citation>
    <scope>NUCLEOTIDE SEQUENCE [LARGE SCALE GENOMIC DNA]</scope>
    <source>
        <strain evidence="4 5">M86</strain>
    </source>
</reference>
<name>M5JVI9_9HYPH</name>
<evidence type="ECO:0000256" key="1">
    <source>
        <dbReference type="ARBA" id="ARBA00001933"/>
    </source>
</evidence>